<dbReference type="AlphaFoldDB" id="A0A6I9WNE4"/>
<evidence type="ECO:0000256" key="1">
    <source>
        <dbReference type="ARBA" id="ARBA00001946"/>
    </source>
</evidence>
<sequence>MNVTTTQDERNRAVRKRMLDLHDIRVGKVPQDSPWLRSIRLHYTQDNQLKEWDVIRIHDSVCIIVFNTSRRKLVFVKQFRPAVYYASLSNKQDMIDVGRYPATLGLTLELCAGIVDKDKSLVEIAREELKEECGYEAPISAFERITTYLSSASASAKQTLFYVEVTDAMHIHPGGGDESEGELIEIVELSIPELKDYIRSKEVQSPSSFLYGVSWFFLNKSEYC</sequence>
<protein>
    <recommendedName>
        <fullName evidence="10">Uridine diphosphate glucose pyrophosphatase NUDT14</fullName>
        <ecNumber evidence="9">3.6.1.45</ecNumber>
    </recommendedName>
    <alternativeName>
        <fullName evidence="11">Nucleoside diphosphate-linked moiety X motif 14</fullName>
    </alternativeName>
</protein>
<comment type="subunit">
    <text evidence="3">Homodimer.</text>
</comment>
<dbReference type="CDD" id="cd18887">
    <property type="entry name" value="NUDIX_UGPPase_Nudt14"/>
    <property type="match status" value="1"/>
</dbReference>
<name>A0A6I9WNE4_9HYME</name>
<dbReference type="PANTHER" id="PTHR11839:SF15">
    <property type="entry name" value="URIDINE DIPHOSPHATE GLUCOSE PYROPHOSPHATASE NUDT14"/>
    <property type="match status" value="1"/>
</dbReference>
<evidence type="ECO:0000259" key="12">
    <source>
        <dbReference type="PROSITE" id="PS51462"/>
    </source>
</evidence>
<comment type="catalytic activity">
    <reaction evidence="7">
        <text>UDP-sugar + H2O = UMP + alpha-D-aldose 1-phosphate.</text>
        <dbReference type="EC" id="3.6.1.45"/>
    </reaction>
</comment>
<proteinExistence type="predicted"/>
<dbReference type="RefSeq" id="XP_011644566.1">
    <property type="nucleotide sequence ID" value="XM_011646264.2"/>
</dbReference>
<gene>
    <name evidence="14" type="primary">LOC105431816</name>
</gene>
<dbReference type="KEGG" id="pbar:105431816"/>
<dbReference type="GO" id="GO:0046872">
    <property type="term" value="F:metal ion binding"/>
    <property type="evidence" value="ECO:0007669"/>
    <property type="project" value="InterPro"/>
</dbReference>
<dbReference type="GO" id="GO:0005737">
    <property type="term" value="C:cytoplasm"/>
    <property type="evidence" value="ECO:0007669"/>
    <property type="project" value="UniProtKB-SubCell"/>
</dbReference>
<dbReference type="SUPFAM" id="SSF55811">
    <property type="entry name" value="Nudix"/>
    <property type="match status" value="1"/>
</dbReference>
<dbReference type="GO" id="GO:0006753">
    <property type="term" value="P:nucleoside phosphate metabolic process"/>
    <property type="evidence" value="ECO:0007669"/>
    <property type="project" value="TreeGrafter"/>
</dbReference>
<evidence type="ECO:0000256" key="3">
    <source>
        <dbReference type="ARBA" id="ARBA00011738"/>
    </source>
</evidence>
<dbReference type="NCBIfam" id="TIGR00052">
    <property type="entry name" value="nudix-type nucleoside diphosphatase, YffH/AdpP family"/>
    <property type="match status" value="1"/>
</dbReference>
<feature type="domain" description="Nudix hydrolase" evidence="12">
    <location>
        <begin position="56"/>
        <end position="211"/>
    </location>
</feature>
<comment type="subcellular location">
    <subcellularLocation>
        <location evidence="2">Cytoplasm</location>
    </subcellularLocation>
</comment>
<keyword evidence="13" id="KW-1185">Reference proteome</keyword>
<dbReference type="PROSITE" id="PS51462">
    <property type="entry name" value="NUDIX"/>
    <property type="match status" value="1"/>
</dbReference>
<evidence type="ECO:0000256" key="8">
    <source>
        <dbReference type="ARBA" id="ARBA00054674"/>
    </source>
</evidence>
<keyword evidence="6" id="KW-0460">Magnesium</keyword>
<evidence type="ECO:0000256" key="10">
    <source>
        <dbReference type="ARBA" id="ARBA00071467"/>
    </source>
</evidence>
<reference evidence="14" key="1">
    <citation type="submission" date="2025-08" db="UniProtKB">
        <authorList>
            <consortium name="RefSeq"/>
        </authorList>
    </citation>
    <scope>IDENTIFICATION</scope>
</reference>
<evidence type="ECO:0000256" key="2">
    <source>
        <dbReference type="ARBA" id="ARBA00004496"/>
    </source>
</evidence>
<keyword evidence="4" id="KW-0963">Cytoplasm</keyword>
<evidence type="ECO:0000256" key="9">
    <source>
        <dbReference type="ARBA" id="ARBA00066480"/>
    </source>
</evidence>
<keyword evidence="5" id="KW-0378">Hydrolase</keyword>
<evidence type="ECO:0000313" key="13">
    <source>
        <dbReference type="Proteomes" id="UP000504615"/>
    </source>
</evidence>
<evidence type="ECO:0000256" key="5">
    <source>
        <dbReference type="ARBA" id="ARBA00022801"/>
    </source>
</evidence>
<dbReference type="FunFam" id="3.90.79.10:FF:000035">
    <property type="entry name" value="Uridine diphosphate glucose pyrophosphatase"/>
    <property type="match status" value="1"/>
</dbReference>
<dbReference type="OrthoDB" id="10249920at2759"/>
<dbReference type="InterPro" id="IPR015797">
    <property type="entry name" value="NUDIX_hydrolase-like_dom_sf"/>
</dbReference>
<dbReference type="Proteomes" id="UP000504615">
    <property type="component" value="Unplaced"/>
</dbReference>
<evidence type="ECO:0000256" key="7">
    <source>
        <dbReference type="ARBA" id="ARBA00051086"/>
    </source>
</evidence>
<dbReference type="EC" id="3.6.1.45" evidence="9"/>
<dbReference type="PANTHER" id="PTHR11839">
    <property type="entry name" value="UDP/ADP-SUGAR PYROPHOSPHATASE"/>
    <property type="match status" value="1"/>
</dbReference>
<dbReference type="GeneID" id="105431816"/>
<evidence type="ECO:0000256" key="11">
    <source>
        <dbReference type="ARBA" id="ARBA00080475"/>
    </source>
</evidence>
<evidence type="ECO:0000256" key="6">
    <source>
        <dbReference type="ARBA" id="ARBA00022842"/>
    </source>
</evidence>
<dbReference type="InterPro" id="IPR004385">
    <property type="entry name" value="NDP_pyrophosphatase"/>
</dbReference>
<dbReference type="GO" id="GO:0008768">
    <property type="term" value="F:UDP-sugar diphosphatase activity"/>
    <property type="evidence" value="ECO:0007669"/>
    <property type="project" value="UniProtKB-EC"/>
</dbReference>
<accession>A0A6I9WNE4</accession>
<evidence type="ECO:0000256" key="4">
    <source>
        <dbReference type="ARBA" id="ARBA00022490"/>
    </source>
</evidence>
<comment type="cofactor">
    <cofactor evidence="1">
        <name>Mg(2+)</name>
        <dbReference type="ChEBI" id="CHEBI:18420"/>
    </cofactor>
</comment>
<organism evidence="13 14">
    <name type="scientific">Pogonomyrmex barbatus</name>
    <name type="common">red harvester ant</name>
    <dbReference type="NCBI Taxonomy" id="144034"/>
    <lineage>
        <taxon>Eukaryota</taxon>
        <taxon>Metazoa</taxon>
        <taxon>Ecdysozoa</taxon>
        <taxon>Arthropoda</taxon>
        <taxon>Hexapoda</taxon>
        <taxon>Insecta</taxon>
        <taxon>Pterygota</taxon>
        <taxon>Neoptera</taxon>
        <taxon>Endopterygota</taxon>
        <taxon>Hymenoptera</taxon>
        <taxon>Apocrita</taxon>
        <taxon>Aculeata</taxon>
        <taxon>Formicoidea</taxon>
        <taxon>Formicidae</taxon>
        <taxon>Myrmicinae</taxon>
        <taxon>Pogonomyrmex</taxon>
    </lineage>
</organism>
<evidence type="ECO:0000313" key="14">
    <source>
        <dbReference type="RefSeq" id="XP_011644566.1"/>
    </source>
</evidence>
<dbReference type="GO" id="GO:0019693">
    <property type="term" value="P:ribose phosphate metabolic process"/>
    <property type="evidence" value="ECO:0007669"/>
    <property type="project" value="TreeGrafter"/>
</dbReference>
<dbReference type="Gene3D" id="3.90.79.10">
    <property type="entry name" value="Nucleoside Triphosphate Pyrophosphohydrolase"/>
    <property type="match status" value="1"/>
</dbReference>
<comment type="function">
    <text evidence="8">Hydrolyzes UDP-glucose to glucose 1-phosphate and UMP and ADP-ribose to ribose 5-phosphate and AMP. The physiological substrate is probably UDP-glucose. Poor activity on other substrates such as ADP-glucose, CDP-glucose, GDP-glucose and GDP-mannose.</text>
</comment>
<dbReference type="InterPro" id="IPR000086">
    <property type="entry name" value="NUDIX_hydrolase_dom"/>
</dbReference>